<dbReference type="OMA" id="YQPYEPI"/>
<dbReference type="PANTHER" id="PTHR33524">
    <property type="entry name" value="C5ORF35"/>
    <property type="match status" value="1"/>
</dbReference>
<dbReference type="Proteomes" id="UP000030746">
    <property type="component" value="Unassembled WGS sequence"/>
</dbReference>
<dbReference type="Gene3D" id="2.170.270.10">
    <property type="entry name" value="SET domain"/>
    <property type="match status" value="1"/>
</dbReference>
<dbReference type="CDD" id="cd10537">
    <property type="entry name" value="SET_SETD9"/>
    <property type="match status" value="1"/>
</dbReference>
<dbReference type="HOGENOM" id="CLU_930547_0_0_1"/>
<dbReference type="SUPFAM" id="SSF82199">
    <property type="entry name" value="SET domain"/>
    <property type="match status" value="1"/>
</dbReference>
<dbReference type="CTD" id="20232580"/>
<protein>
    <recommendedName>
        <fullName evidence="3">SET domain-containing protein</fullName>
    </recommendedName>
</protein>
<accession>V3ZB95</accession>
<reference evidence="1 2" key="1">
    <citation type="journal article" date="2013" name="Nature">
        <title>Insights into bilaterian evolution from three spiralian genomes.</title>
        <authorList>
            <person name="Simakov O."/>
            <person name="Marletaz F."/>
            <person name="Cho S.J."/>
            <person name="Edsinger-Gonzales E."/>
            <person name="Havlak P."/>
            <person name="Hellsten U."/>
            <person name="Kuo D.H."/>
            <person name="Larsson T."/>
            <person name="Lv J."/>
            <person name="Arendt D."/>
            <person name="Savage R."/>
            <person name="Osoegawa K."/>
            <person name="de Jong P."/>
            <person name="Grimwood J."/>
            <person name="Chapman J.A."/>
            <person name="Shapiro H."/>
            <person name="Aerts A."/>
            <person name="Otillar R.P."/>
            <person name="Terry A.Y."/>
            <person name="Boore J.L."/>
            <person name="Grigoriev I.V."/>
            <person name="Lindberg D.R."/>
            <person name="Seaver E.C."/>
            <person name="Weisblat D.A."/>
            <person name="Putnam N.H."/>
            <person name="Rokhsar D.S."/>
        </authorList>
    </citation>
    <scope>NUCLEOTIDE SEQUENCE [LARGE SCALE GENOMIC DNA]</scope>
</reference>
<dbReference type="KEGG" id="lgi:LOTGIDRAFT_126320"/>
<gene>
    <name evidence="1" type="ORF">LOTGIDRAFT_126320</name>
</gene>
<sequence>MLKRLIEKWKQYRYRLVPWIALNMNERTIRAVPTKTADAIIPQSEAIGSLEKIFQAFEESTYVKQSKEQSPSHLEKVHHQSLGVLQNTFGFTVERRPSNLIGGGVGVFVTTGEVPPNTVVALYPGTLYYNYEPILLQSLSNPFIFRCIDGLLIDGNDKRISKYIYKSCSNRDRIGPYLICDTSWLTPFPVNPLNIGQYVNNQSKAHEANVAYQEVDIPQDFPFHLRKYIPNIYYGANLDSMDVNRLTRVVILVSTRTITSGEELFSTYFTVLY</sequence>
<dbReference type="RefSeq" id="XP_009061008.1">
    <property type="nucleotide sequence ID" value="XM_009062760.1"/>
</dbReference>
<organism evidence="1 2">
    <name type="scientific">Lottia gigantea</name>
    <name type="common">Giant owl limpet</name>
    <dbReference type="NCBI Taxonomy" id="225164"/>
    <lineage>
        <taxon>Eukaryota</taxon>
        <taxon>Metazoa</taxon>
        <taxon>Spiralia</taxon>
        <taxon>Lophotrochozoa</taxon>
        <taxon>Mollusca</taxon>
        <taxon>Gastropoda</taxon>
        <taxon>Patellogastropoda</taxon>
        <taxon>Lottioidea</taxon>
        <taxon>Lottiidae</taxon>
        <taxon>Lottia</taxon>
    </lineage>
</organism>
<dbReference type="PANTHER" id="PTHR33524:SF2">
    <property type="entry name" value="SET DOMAIN-CONTAINING PROTEIN 9"/>
    <property type="match status" value="1"/>
</dbReference>
<dbReference type="OrthoDB" id="442460at2759"/>
<evidence type="ECO:0000313" key="2">
    <source>
        <dbReference type="Proteomes" id="UP000030746"/>
    </source>
</evidence>
<dbReference type="InterPro" id="IPR046341">
    <property type="entry name" value="SET_dom_sf"/>
</dbReference>
<keyword evidence="2" id="KW-1185">Reference proteome</keyword>
<evidence type="ECO:0000313" key="1">
    <source>
        <dbReference type="EMBL" id="ESO88293.1"/>
    </source>
</evidence>
<dbReference type="AlphaFoldDB" id="V3ZB95"/>
<dbReference type="GeneID" id="20232580"/>
<dbReference type="InterPro" id="IPR040415">
    <property type="entry name" value="SETD9"/>
</dbReference>
<evidence type="ECO:0008006" key="3">
    <source>
        <dbReference type="Google" id="ProtNLM"/>
    </source>
</evidence>
<dbReference type="EMBL" id="KB202719">
    <property type="protein sequence ID" value="ESO88293.1"/>
    <property type="molecule type" value="Genomic_DNA"/>
</dbReference>
<proteinExistence type="predicted"/>
<name>V3ZB95_LOTGI</name>